<dbReference type="PANTHER" id="PTHR10146">
    <property type="entry name" value="PROLINE SYNTHETASE CO-TRANSCRIBED BACTERIAL HOMOLOG PROTEIN"/>
    <property type="match status" value="1"/>
</dbReference>
<dbReference type="SUPFAM" id="SSF51419">
    <property type="entry name" value="PLP-binding barrel"/>
    <property type="match status" value="1"/>
</dbReference>
<evidence type="ECO:0000259" key="5">
    <source>
        <dbReference type="Pfam" id="PF01168"/>
    </source>
</evidence>
<dbReference type="Pfam" id="PF01168">
    <property type="entry name" value="Ala_racemase_N"/>
    <property type="match status" value="1"/>
</dbReference>
<sequence>MPDTLAQRLTVVDERIAAAAVASGRAPQEITRIVVTKFHPADLVRDLLALGVTEFGENRQQELTLKADEIGAARGIRWHFIGQAQTNKARAVRAAAQVVHSVDRDRLADALDAAAAEGDPALDVLLQVNLTDDPGRGGVVPADLERLAEHVGGCPTLRLRGLMAVAPLDEAPADAFARVARLSERLRAIDPDARWISAGMTGDFEEAIAAGATHLRIGSAITGPRPERG</sequence>
<comment type="caution">
    <text evidence="6">The sequence shown here is derived from an EMBL/GenBank/DDBJ whole genome shotgun (WGS) entry which is preliminary data.</text>
</comment>
<feature type="domain" description="Alanine racemase N-terminal" evidence="5">
    <location>
        <begin position="40"/>
        <end position="226"/>
    </location>
</feature>
<evidence type="ECO:0000256" key="1">
    <source>
        <dbReference type="ARBA" id="ARBA00022898"/>
    </source>
</evidence>
<gene>
    <name evidence="6" type="ORF">RR49_01286</name>
</gene>
<evidence type="ECO:0000256" key="2">
    <source>
        <dbReference type="HAMAP-Rule" id="MF_02087"/>
    </source>
</evidence>
<dbReference type="OrthoDB" id="9804072at2"/>
<comment type="function">
    <text evidence="2">Pyridoxal 5'-phosphate (PLP)-binding protein, which is involved in PLP homeostasis.</text>
</comment>
<evidence type="ECO:0000256" key="3">
    <source>
        <dbReference type="PIRSR" id="PIRSR004848-1"/>
    </source>
</evidence>
<reference evidence="6 7" key="1">
    <citation type="submission" date="2015-02" db="EMBL/GenBank/DDBJ databases">
        <title>Draft genome sequences of ten Microbacterium spp. with emphasis on heavy metal contaminated environments.</title>
        <authorList>
            <person name="Corretto E."/>
        </authorList>
    </citation>
    <scope>NUCLEOTIDE SEQUENCE [LARGE SCALE GENOMIC DNA]</scope>
    <source>
        <strain evidence="6 7">DSM 18659</strain>
    </source>
</reference>
<evidence type="ECO:0000313" key="7">
    <source>
        <dbReference type="Proteomes" id="UP000033451"/>
    </source>
</evidence>
<keyword evidence="7" id="KW-1185">Reference proteome</keyword>
<accession>A0A0F0LXE7</accession>
<dbReference type="GO" id="GO:0030170">
    <property type="term" value="F:pyridoxal phosphate binding"/>
    <property type="evidence" value="ECO:0007669"/>
    <property type="project" value="UniProtKB-UniRule"/>
</dbReference>
<dbReference type="PANTHER" id="PTHR10146:SF14">
    <property type="entry name" value="PYRIDOXAL PHOSPHATE HOMEOSTASIS PROTEIN"/>
    <property type="match status" value="1"/>
</dbReference>
<dbReference type="CDD" id="cd00635">
    <property type="entry name" value="PLPDE_III_YBL036c_like"/>
    <property type="match status" value="1"/>
</dbReference>
<dbReference type="NCBIfam" id="TIGR00044">
    <property type="entry name" value="YggS family pyridoxal phosphate-dependent enzyme"/>
    <property type="match status" value="1"/>
</dbReference>
<dbReference type="EMBL" id="JYIY01000070">
    <property type="protein sequence ID" value="KJL36950.1"/>
    <property type="molecule type" value="Genomic_DNA"/>
</dbReference>
<evidence type="ECO:0000256" key="4">
    <source>
        <dbReference type="RuleBase" id="RU004514"/>
    </source>
</evidence>
<dbReference type="PATRIC" id="fig|400772.4.peg.1309"/>
<dbReference type="InterPro" id="IPR011078">
    <property type="entry name" value="PyrdxlP_homeostasis"/>
</dbReference>
<protein>
    <recommendedName>
        <fullName evidence="2">Pyridoxal phosphate homeostasis protein</fullName>
        <shortName evidence="2">PLP homeostasis protein</shortName>
    </recommendedName>
</protein>
<dbReference type="PIRSF" id="PIRSF004848">
    <property type="entry name" value="YBL036c_PLPDEIII"/>
    <property type="match status" value="1"/>
</dbReference>
<evidence type="ECO:0000313" key="6">
    <source>
        <dbReference type="EMBL" id="KJL36950.1"/>
    </source>
</evidence>
<organism evidence="6 7">
    <name type="scientific">Microbacterium ginsengisoli</name>
    <dbReference type="NCBI Taxonomy" id="400772"/>
    <lineage>
        <taxon>Bacteria</taxon>
        <taxon>Bacillati</taxon>
        <taxon>Actinomycetota</taxon>
        <taxon>Actinomycetes</taxon>
        <taxon>Micrococcales</taxon>
        <taxon>Microbacteriaceae</taxon>
        <taxon>Microbacterium</taxon>
    </lineage>
</organism>
<comment type="similarity">
    <text evidence="2 4">Belongs to the pyridoxal phosphate-binding protein YggS/PROSC family.</text>
</comment>
<dbReference type="InterPro" id="IPR029066">
    <property type="entry name" value="PLP-binding_barrel"/>
</dbReference>
<dbReference type="InterPro" id="IPR001608">
    <property type="entry name" value="Ala_racemase_N"/>
</dbReference>
<comment type="cofactor">
    <cofactor evidence="3">
        <name>pyridoxal 5'-phosphate</name>
        <dbReference type="ChEBI" id="CHEBI:597326"/>
    </cofactor>
</comment>
<dbReference type="AlphaFoldDB" id="A0A0F0LXE7"/>
<keyword evidence="1 2" id="KW-0663">Pyridoxal phosphate</keyword>
<dbReference type="HAMAP" id="MF_02087">
    <property type="entry name" value="PLP_homeostasis"/>
    <property type="match status" value="1"/>
</dbReference>
<name>A0A0F0LXE7_9MICO</name>
<proteinExistence type="inferred from homology"/>
<dbReference type="Gene3D" id="3.20.20.10">
    <property type="entry name" value="Alanine racemase"/>
    <property type="match status" value="1"/>
</dbReference>
<feature type="modified residue" description="N6-(pyridoxal phosphate)lysine" evidence="2 3">
    <location>
        <position position="37"/>
    </location>
</feature>
<dbReference type="STRING" id="400772.RR49_01286"/>
<dbReference type="Proteomes" id="UP000033451">
    <property type="component" value="Unassembled WGS sequence"/>
</dbReference>
<dbReference type="RefSeq" id="WP_045247235.1">
    <property type="nucleotide sequence ID" value="NZ_JYIY01000070.1"/>
</dbReference>